<accession>A0A1W6B869</accession>
<gene>
    <name evidence="3" type="ORF">B1H58_15485</name>
</gene>
<dbReference type="STRING" id="1891675.B1H58_15485"/>
<evidence type="ECO:0000313" key="3">
    <source>
        <dbReference type="EMBL" id="ARJ43296.1"/>
    </source>
</evidence>
<feature type="domain" description="Phage head morphogenesis" evidence="2">
    <location>
        <begin position="154"/>
        <end position="274"/>
    </location>
</feature>
<sequence length="283" mass="32079">MELQQLLERKQGRRKPRRRKMRPPTPSKRAEVWYRDRLSEFISSMTQIVTEELERPTLTDAPDDNPLSITARLARIMQRLASISIGEIASRIASGLVRRANLQNKEQTQRTYKEAFGIDLTGMLGDGAVREKMEDAVRENVDLITSIQTDFINDIGEKVFGNLREGGRSENLIGIIQERGNVSLSRARFIARDQTAKLNSQLTEARSQALGLDVYEWSGTGDERERDSHFALNGKLCKYSDPTAYSDDGGKTWKKRSSIGAYEGNPGEDYQCRCLSLPYVAWE</sequence>
<feature type="region of interest" description="Disordered" evidence="1">
    <location>
        <begin position="1"/>
        <end position="28"/>
    </location>
</feature>
<dbReference type="EMBL" id="CP019706">
    <property type="protein sequence ID" value="ARJ43296.1"/>
    <property type="molecule type" value="Genomic_DNA"/>
</dbReference>
<evidence type="ECO:0000259" key="2">
    <source>
        <dbReference type="Pfam" id="PF04233"/>
    </source>
</evidence>
<proteinExistence type="predicted"/>
<dbReference type="KEGG" id="palh:B1H58_15485"/>
<evidence type="ECO:0000313" key="4">
    <source>
        <dbReference type="Proteomes" id="UP000192900"/>
    </source>
</evidence>
<dbReference type="Proteomes" id="UP000192900">
    <property type="component" value="Chromosome"/>
</dbReference>
<dbReference type="OrthoDB" id="6637795at2"/>
<dbReference type="AlphaFoldDB" id="A0A1W6B869"/>
<reference evidence="3 4" key="1">
    <citation type="submission" date="2017-02" db="EMBL/GenBank/DDBJ databases">
        <title>Complete genome sequence of the drought resistance-promoting endophyte Pantoea alhagi LTYR-11Z.</title>
        <authorList>
            <person name="Zhang L."/>
        </authorList>
    </citation>
    <scope>NUCLEOTIDE SEQUENCE [LARGE SCALE GENOMIC DNA]</scope>
    <source>
        <strain evidence="3 4">LTYR-11Z</strain>
    </source>
</reference>
<organism evidence="3 4">
    <name type="scientific">Pantoea alhagi</name>
    <dbReference type="NCBI Taxonomy" id="1891675"/>
    <lineage>
        <taxon>Bacteria</taxon>
        <taxon>Pseudomonadati</taxon>
        <taxon>Pseudomonadota</taxon>
        <taxon>Gammaproteobacteria</taxon>
        <taxon>Enterobacterales</taxon>
        <taxon>Erwiniaceae</taxon>
        <taxon>Pantoea</taxon>
    </lineage>
</organism>
<keyword evidence="4" id="KW-1185">Reference proteome</keyword>
<protein>
    <recommendedName>
        <fullName evidence="2">Phage head morphogenesis domain-containing protein</fullName>
    </recommendedName>
</protein>
<feature type="compositionally biased region" description="Basic residues" evidence="1">
    <location>
        <begin position="11"/>
        <end position="22"/>
    </location>
</feature>
<dbReference type="NCBIfam" id="TIGR01641">
    <property type="entry name" value="phageSPP1_gp7"/>
    <property type="match status" value="1"/>
</dbReference>
<name>A0A1W6B869_9GAMM</name>
<dbReference type="CDD" id="cd15482">
    <property type="entry name" value="Sialidase_non-viral"/>
    <property type="match status" value="1"/>
</dbReference>
<evidence type="ECO:0000256" key="1">
    <source>
        <dbReference type="SAM" id="MobiDB-lite"/>
    </source>
</evidence>
<dbReference type="RefSeq" id="WP_085071352.1">
    <property type="nucleotide sequence ID" value="NZ_CP019706.1"/>
</dbReference>
<dbReference type="Pfam" id="PF04233">
    <property type="entry name" value="Phage_Mu_F"/>
    <property type="match status" value="1"/>
</dbReference>
<dbReference type="InterPro" id="IPR006528">
    <property type="entry name" value="Phage_head_morphogenesis_dom"/>
</dbReference>